<comment type="caution">
    <text evidence="4">The sequence shown here is derived from an EMBL/GenBank/DDBJ whole genome shotgun (WGS) entry which is preliminary data.</text>
</comment>
<feature type="transmembrane region" description="Helical" evidence="3">
    <location>
        <begin position="1262"/>
        <end position="1284"/>
    </location>
</feature>
<gene>
    <name evidence="4" type="ORF">PPERSA_10611</name>
</gene>
<feature type="compositionally biased region" description="Acidic residues" evidence="2">
    <location>
        <begin position="2190"/>
        <end position="2200"/>
    </location>
</feature>
<dbReference type="SUPFAM" id="SSF47473">
    <property type="entry name" value="EF-hand"/>
    <property type="match status" value="1"/>
</dbReference>
<feature type="transmembrane region" description="Helical" evidence="3">
    <location>
        <begin position="926"/>
        <end position="948"/>
    </location>
</feature>
<feature type="transmembrane region" description="Helical" evidence="3">
    <location>
        <begin position="1167"/>
        <end position="1188"/>
    </location>
</feature>
<organism evidence="4 5">
    <name type="scientific">Pseudocohnilembus persalinus</name>
    <name type="common">Ciliate</name>
    <dbReference type="NCBI Taxonomy" id="266149"/>
    <lineage>
        <taxon>Eukaryota</taxon>
        <taxon>Sar</taxon>
        <taxon>Alveolata</taxon>
        <taxon>Ciliophora</taxon>
        <taxon>Intramacronucleata</taxon>
        <taxon>Oligohymenophorea</taxon>
        <taxon>Scuticociliatia</taxon>
        <taxon>Philasterida</taxon>
        <taxon>Pseudocohnilembidae</taxon>
        <taxon>Pseudocohnilembus</taxon>
    </lineage>
</organism>
<evidence type="ECO:0000256" key="3">
    <source>
        <dbReference type="SAM" id="Phobius"/>
    </source>
</evidence>
<protein>
    <submittedName>
        <fullName evidence="4">Major facilitator superfamily domain, general substrate transporter</fullName>
    </submittedName>
</protein>
<keyword evidence="5" id="KW-1185">Reference proteome</keyword>
<feature type="transmembrane region" description="Helical" evidence="3">
    <location>
        <begin position="572"/>
        <end position="593"/>
    </location>
</feature>
<feature type="transmembrane region" description="Helical" evidence="3">
    <location>
        <begin position="670"/>
        <end position="694"/>
    </location>
</feature>
<feature type="transmembrane region" description="Helical" evidence="3">
    <location>
        <begin position="1927"/>
        <end position="1945"/>
    </location>
</feature>
<feature type="transmembrane region" description="Helical" evidence="3">
    <location>
        <begin position="1363"/>
        <end position="1387"/>
    </location>
</feature>
<feature type="transmembrane region" description="Helical" evidence="3">
    <location>
        <begin position="2139"/>
        <end position="2163"/>
    </location>
</feature>
<feature type="compositionally biased region" description="Low complexity" evidence="2">
    <location>
        <begin position="96"/>
        <end position="106"/>
    </location>
</feature>
<feature type="transmembrane region" description="Helical" evidence="3">
    <location>
        <begin position="1874"/>
        <end position="1895"/>
    </location>
</feature>
<evidence type="ECO:0000256" key="1">
    <source>
        <dbReference type="SAM" id="Coils"/>
    </source>
</evidence>
<feature type="compositionally biased region" description="Polar residues" evidence="2">
    <location>
        <begin position="18"/>
        <end position="40"/>
    </location>
</feature>
<feature type="compositionally biased region" description="Low complexity" evidence="2">
    <location>
        <begin position="252"/>
        <end position="290"/>
    </location>
</feature>
<feature type="transmembrane region" description="Helical" evidence="3">
    <location>
        <begin position="968"/>
        <end position="990"/>
    </location>
</feature>
<feature type="region of interest" description="Disordered" evidence="2">
    <location>
        <begin position="189"/>
        <end position="316"/>
    </location>
</feature>
<feature type="transmembrane region" description="Helical" evidence="3">
    <location>
        <begin position="1098"/>
        <end position="1120"/>
    </location>
</feature>
<feature type="transmembrane region" description="Helical" evidence="3">
    <location>
        <begin position="999"/>
        <end position="1020"/>
    </location>
</feature>
<feature type="coiled-coil region" evidence="1">
    <location>
        <begin position="884"/>
        <end position="926"/>
    </location>
</feature>
<feature type="region of interest" description="Disordered" evidence="2">
    <location>
        <begin position="2190"/>
        <end position="2210"/>
    </location>
</feature>
<feature type="compositionally biased region" description="Low complexity" evidence="2">
    <location>
        <begin position="299"/>
        <end position="312"/>
    </location>
</feature>
<reference evidence="4 5" key="1">
    <citation type="journal article" date="2015" name="Sci. Rep.">
        <title>Genome of the facultative scuticociliatosis pathogen Pseudocohnilembus persalinus provides insight into its virulence through horizontal gene transfer.</title>
        <authorList>
            <person name="Xiong J."/>
            <person name="Wang G."/>
            <person name="Cheng J."/>
            <person name="Tian M."/>
            <person name="Pan X."/>
            <person name="Warren A."/>
            <person name="Jiang C."/>
            <person name="Yuan D."/>
            <person name="Miao W."/>
        </authorList>
    </citation>
    <scope>NUCLEOTIDE SEQUENCE [LARGE SCALE GENOMIC DNA]</scope>
    <source>
        <strain evidence="4">36N120E</strain>
    </source>
</reference>
<feature type="transmembrane region" description="Helical" evidence="3">
    <location>
        <begin position="1200"/>
        <end position="1221"/>
    </location>
</feature>
<feature type="compositionally biased region" description="Basic residues" evidence="2">
    <location>
        <begin position="81"/>
        <end position="91"/>
    </location>
</feature>
<feature type="region of interest" description="Disordered" evidence="2">
    <location>
        <begin position="466"/>
        <end position="485"/>
    </location>
</feature>
<keyword evidence="3" id="KW-0812">Transmembrane</keyword>
<feature type="region of interest" description="Disordered" evidence="2">
    <location>
        <begin position="1"/>
        <end position="40"/>
    </location>
</feature>
<dbReference type="Proteomes" id="UP000054937">
    <property type="component" value="Unassembled WGS sequence"/>
</dbReference>
<dbReference type="InterPro" id="IPR036259">
    <property type="entry name" value="MFS_trans_sf"/>
</dbReference>
<dbReference type="InParanoid" id="A0A0V0R1E5"/>
<feature type="transmembrane region" description="Helical" evidence="3">
    <location>
        <begin position="1290"/>
        <end position="1311"/>
    </location>
</feature>
<evidence type="ECO:0000256" key="2">
    <source>
        <dbReference type="SAM" id="MobiDB-lite"/>
    </source>
</evidence>
<feature type="transmembrane region" description="Helical" evidence="3">
    <location>
        <begin position="2022"/>
        <end position="2041"/>
    </location>
</feature>
<dbReference type="OMA" id="WGNAFGY"/>
<feature type="transmembrane region" description="Helical" evidence="3">
    <location>
        <begin position="613"/>
        <end position="631"/>
    </location>
</feature>
<feature type="transmembrane region" description="Helical" evidence="3">
    <location>
        <begin position="638"/>
        <end position="658"/>
    </location>
</feature>
<feature type="transmembrane region" description="Helical" evidence="3">
    <location>
        <begin position="1323"/>
        <end position="1343"/>
    </location>
</feature>
<keyword evidence="1" id="KW-0175">Coiled coil</keyword>
<dbReference type="SUPFAM" id="SSF103473">
    <property type="entry name" value="MFS general substrate transporter"/>
    <property type="match status" value="1"/>
</dbReference>
<dbReference type="OrthoDB" id="301971at2759"/>
<sequence>MGKNEKKLKAQKNRPNYDFQTQLDIKNNQSKNRSDQDSQLIVENIENEFDQKEEKGSQQILLDQKGKIQQEEIFLNPKKSENKKKKLLKSRKNQEQQEQNQNQSQQLQQYQGVNYTDNDLKQDYQPGQKIYTDQYIGDKIEGQGLTDRKDITFAQENTFQNLNRRDIQDFDRSEIQSSKMGYNQQNKLNTQQNFEESDDDDNVNAFKNMMNDMGGIPDNQTGKRESYLQKQRKNQQMQNRENQKINDPTPRSQINIQNKKSSQQQKEYSQQIDSFGAQLSDQNLQQQEQNTTPKHLGTYNKKNYSNKIGNNGKNKKMSQFDLQDNFLEADPKIIVEKDSMFPTLNSDQKLIKSDNKIQMKNETSEDKKNQKQSNFLNVSGFENKQGLISRQSKNDSQKFDLSTQQLLGSSLNGTEILITENKLSKKKLYKKNDKHELKIEEPFFDNDKNNEQNLSKFYGNNYERKKLEGGASDGPKSGLSELDEIDLGSEKDSNKQLNDENKKEQEQSKKVKKPMEKYNYEQNFPILSKIAFICIFMTRICRKTQKIGEKLGRKLDRKIKNKNKCQNKYYKITAEILLLLISFLLITIIYIIITSDSISKTNPQGFHYAKRYTAQRLIVGALLGCIYGIIFMQIERYFWFYVLFILQVLPSIYTWVYYPYSHYLQDGEKLFNNNIIASAYSFGLYLFWFCCWIIREDLKKISSKNVRNLFVIFWCLVPGAIIGGYAIYLTCTTMELNYNWGHKMVVTLSGPYLFFLIILWVYMHFRYFQPMVVWETKKDPVCVEEGIIKLKIKKEEQKILRAQLQEEEQEGDYFLDQEEIEFSGHKGDSEMEQKISDKQGLNQQIELRKFNKESMMQSNNEYQGLLVQQGEKEGDQIELINPVILDLKQKLSEIQNKNQEQEEQQLSKEEQEAEKEKKRKQKLQNYLVIFTSLSLGGSMITLTILSILYVANQTSMGEQEHYKNGGAFFMSIFMILFMPLFIIVSTGVIFNSVSEKLKLILIPIFGTFLPMMFSVPLSLVVDFWVETRSLRLFFALGPAGVCLWMICLIYVKINSLKLTMLLNSYICLFFIVPFLYIMPLRSQDIWKGNKNDEETGKWMYYGLFLAGIAIVFILFAVDLIRETIFTWKLYFARKKQKNIKNNQFYSTFISSQRFELSNIFRYDLQKFGLWGNAFGYIITFTIIIYMYYNAPEWISESQKGILLGIQLAILFLYFWCLIILLMRIISQKNKEAISFSQEIANMIENKHQKQILIDRQKKVRWAICRFAILENTVFCVIMMGIFWYQDVVKWHFIAAMIGIWISTLIFCWLYVTKRNFDDFSKTAIPAIVSFTWIFLYLPFSGIIPSSVMYLSEQDENLVFYERMVFGGTALLLFTGVALVGLLVHLFFKRKEFERKMKFMSSKVIKKMSEVHVKCDYASIGLAFQGYLSNSKEKAVEGFIQGNPIYYIEISKYNPEVNFSKMILDQYTYNLLKNGRKKKKNRIKKIIDWIMYYYCCYRGLWCLNKNKKWNDDDDEDNDNEALNLDDIDALMYKANLAGMKKIEDNDDEDENPPFMKKYLKDQECGGVYGEIIEALRRYDLPQNLQISQPWTNKFIKDLFKVFAQGSRKKFDTPWVDYQMFKQMMTLSHLCPSKQFEDYQIDKIYAKFTQYGKQGNQIPITEAKFTTLLRKLAVMKYPFDIEEEALGRLIKFWLFPYLLWYIKPFHGFYPHEWDYVLFLLKFYGHKHHHDNAVSNDVNFRRDLEKYLGIKPGGKIDIADDPNRNKSLWEKLCDFIKLKLKEFCDNLLYYIKSHCLLDRDMFQQEKDDIEIEANVINNTILRPLPLQNKRKKVFKHKESPQWPQLCSQMVGFMSEAESQYMDMKDKQFAYMRLRYRYTTILGCLFKIIEFYALGSIAFTPNIDWGLSEDIQNYLNIVNTLSTSIDYNSKYVYSYIALLVYWLCIYKATIRIKNGKWGSSEVRRRKKQLLSFDFLYQIILNAISMVGSFYIMKVLLDAFSCDYSVVPSLLYQDYSVECFKSTHTNYFGLSIIGVLIMYPEFCYLWPHVQFQNKAQDLRYDSTYTAISMNVKLWVALSAAFFANPEDSNYMLITSAIVMFLFGTLSKKMKPCLVKKVNPLEMAGFYCAGWMMVCGIICNHTQPLYGWIAMIVGILLILGVSFSLWIILNELGRNVKRTKKIKRIDENGEEVEDEIDWNTDDELEEEERKRKKEKEESLEMRVYKATVAFKNEKEAKKNELGKKK</sequence>
<keyword evidence="3" id="KW-1133">Transmembrane helix</keyword>
<feature type="transmembrane region" description="Helical" evidence="3">
    <location>
        <begin position="2061"/>
        <end position="2078"/>
    </location>
</feature>
<feature type="transmembrane region" description="Helical" evidence="3">
    <location>
        <begin position="706"/>
        <end position="728"/>
    </location>
</feature>
<dbReference type="InterPro" id="IPR011992">
    <property type="entry name" value="EF-hand-dom_pair"/>
</dbReference>
<feature type="transmembrane region" description="Helical" evidence="3">
    <location>
        <begin position="2112"/>
        <end position="2133"/>
    </location>
</feature>
<feature type="transmembrane region" description="Helical" evidence="3">
    <location>
        <begin position="740"/>
        <end position="762"/>
    </location>
</feature>
<feature type="transmembrane region" description="Helical" evidence="3">
    <location>
        <begin position="1058"/>
        <end position="1078"/>
    </location>
</feature>
<feature type="transmembrane region" description="Helical" evidence="3">
    <location>
        <begin position="1966"/>
        <end position="1988"/>
    </location>
</feature>
<feature type="transmembrane region" description="Helical" evidence="3">
    <location>
        <begin position="2084"/>
        <end position="2100"/>
    </location>
</feature>
<evidence type="ECO:0000313" key="5">
    <source>
        <dbReference type="Proteomes" id="UP000054937"/>
    </source>
</evidence>
<feature type="region of interest" description="Disordered" evidence="2">
    <location>
        <begin position="490"/>
        <end position="514"/>
    </location>
</feature>
<accession>A0A0V0R1E5</accession>
<feature type="transmembrane region" description="Helical" evidence="3">
    <location>
        <begin position="524"/>
        <end position="541"/>
    </location>
</feature>
<name>A0A0V0R1E5_PSEPJ</name>
<proteinExistence type="predicted"/>
<feature type="region of interest" description="Disordered" evidence="2">
    <location>
        <begin position="72"/>
        <end position="106"/>
    </location>
</feature>
<dbReference type="PANTHER" id="PTHR34491:SF156">
    <property type="entry name" value="KINESIN MOTOR DOMAIN-CONTAINING PROTEIN"/>
    <property type="match status" value="1"/>
</dbReference>
<evidence type="ECO:0000313" key="4">
    <source>
        <dbReference type="EMBL" id="KRX07976.1"/>
    </source>
</evidence>
<feature type="transmembrane region" description="Helical" evidence="3">
    <location>
        <begin position="1032"/>
        <end position="1051"/>
    </location>
</feature>
<dbReference type="PANTHER" id="PTHR34491">
    <property type="entry name" value="A-TYPE INCLUSION PROTEIN, PUTATIVE-RELATED"/>
    <property type="match status" value="1"/>
</dbReference>
<dbReference type="EMBL" id="LDAU01000077">
    <property type="protein sequence ID" value="KRX07976.1"/>
    <property type="molecule type" value="Genomic_DNA"/>
</dbReference>
<keyword evidence="3" id="KW-0472">Membrane</keyword>